<evidence type="ECO:0000256" key="3">
    <source>
        <dbReference type="ARBA" id="ARBA00009370"/>
    </source>
</evidence>
<dbReference type="InterPro" id="IPR019533">
    <property type="entry name" value="Peptidase_S26"/>
</dbReference>
<dbReference type="AlphaFoldDB" id="A0A1G6NDN0"/>
<dbReference type="STRING" id="1271860.SAMN05216174_103294"/>
<dbReference type="SUPFAM" id="SSF51306">
    <property type="entry name" value="LexA/Signal peptidase"/>
    <property type="match status" value="1"/>
</dbReference>
<dbReference type="Proteomes" id="UP000199501">
    <property type="component" value="Unassembled WGS sequence"/>
</dbReference>
<dbReference type="InterPro" id="IPR019758">
    <property type="entry name" value="Pept_S26A_signal_pept_1_CS"/>
</dbReference>
<keyword evidence="5 7" id="KW-0378">Hydrolase</keyword>
<feature type="active site" evidence="6">
    <location>
        <position position="128"/>
    </location>
</feature>
<name>A0A1G6NDN0_9PSEU</name>
<evidence type="ECO:0000313" key="11">
    <source>
        <dbReference type="Proteomes" id="UP000199501"/>
    </source>
</evidence>
<dbReference type="PROSITE" id="PS00761">
    <property type="entry name" value="SPASE_I_3"/>
    <property type="match status" value="1"/>
</dbReference>
<keyword evidence="7" id="KW-0812">Transmembrane</keyword>
<evidence type="ECO:0000256" key="4">
    <source>
        <dbReference type="ARBA" id="ARBA00013208"/>
    </source>
</evidence>
<dbReference type="Pfam" id="PF10502">
    <property type="entry name" value="Peptidase_S26"/>
    <property type="match status" value="1"/>
</dbReference>
<dbReference type="PANTHER" id="PTHR43390">
    <property type="entry name" value="SIGNAL PEPTIDASE I"/>
    <property type="match status" value="1"/>
</dbReference>
<evidence type="ECO:0000256" key="8">
    <source>
        <dbReference type="SAM" id="MobiDB-lite"/>
    </source>
</evidence>
<dbReference type="Gene3D" id="2.10.109.10">
    <property type="entry name" value="Umud Fragment, subunit A"/>
    <property type="match status" value="1"/>
</dbReference>
<evidence type="ECO:0000256" key="6">
    <source>
        <dbReference type="PIRSR" id="PIRSR600223-1"/>
    </source>
</evidence>
<feature type="compositionally biased region" description="Basic and acidic residues" evidence="8">
    <location>
        <begin position="1"/>
        <end position="18"/>
    </location>
</feature>
<dbReference type="CDD" id="cd06530">
    <property type="entry name" value="S26_SPase_I"/>
    <property type="match status" value="1"/>
</dbReference>
<dbReference type="PANTHER" id="PTHR43390:SF1">
    <property type="entry name" value="CHLOROPLAST PROCESSING PEPTIDASE"/>
    <property type="match status" value="1"/>
</dbReference>
<sequence>MPGDGRGADHLDVSDRDSTQSSAEVDTKTKADAETAPAEIDAQDKNAAIAKVDAMAQAETAPTVDSGTVGSGAVDGAADGDDVAVKAKQAKKKRPFWVELPILIALALLLTFLIQSFLARVFVIPSESMEQTLHGCAGCTGDRVLVDRVVYYFRDPAPGDVVVFERPGTWDHTGLDGRSGNPLVSWFQDLGAQFGLADPSEEDVVKRVIAVGGQTVECCDDQNRVLVDGEPLDEPYLYRMYSDATQEDFGAVTVPPGKLFVMGDNRNNSLDSRKQGGGGENGLVPVDNVIGKARAIILPPSRWRGVGDHNPQALSAPAWQAGIPAGVGVAAAWPTLWLGRRVRGILTRDGKRTPR</sequence>
<feature type="transmembrane region" description="Helical" evidence="7">
    <location>
        <begin position="96"/>
        <end position="118"/>
    </location>
</feature>
<organism evidence="10 11">
    <name type="scientific">Actinokineospora iranica</name>
    <dbReference type="NCBI Taxonomy" id="1271860"/>
    <lineage>
        <taxon>Bacteria</taxon>
        <taxon>Bacillati</taxon>
        <taxon>Actinomycetota</taxon>
        <taxon>Actinomycetes</taxon>
        <taxon>Pseudonocardiales</taxon>
        <taxon>Pseudonocardiaceae</taxon>
        <taxon>Actinokineospora</taxon>
    </lineage>
</organism>
<dbReference type="InterPro" id="IPR036286">
    <property type="entry name" value="LexA/Signal_pep-like_sf"/>
</dbReference>
<proteinExistence type="inferred from homology"/>
<keyword evidence="7" id="KW-0472">Membrane</keyword>
<dbReference type="GO" id="GO:0004252">
    <property type="term" value="F:serine-type endopeptidase activity"/>
    <property type="evidence" value="ECO:0007669"/>
    <property type="project" value="InterPro"/>
</dbReference>
<dbReference type="EC" id="3.4.21.89" evidence="4 7"/>
<evidence type="ECO:0000313" key="10">
    <source>
        <dbReference type="EMBL" id="SDC65437.1"/>
    </source>
</evidence>
<dbReference type="EMBL" id="FMZZ01000003">
    <property type="protein sequence ID" value="SDC65437.1"/>
    <property type="molecule type" value="Genomic_DNA"/>
</dbReference>
<evidence type="ECO:0000256" key="7">
    <source>
        <dbReference type="RuleBase" id="RU362042"/>
    </source>
</evidence>
<dbReference type="GO" id="GO:0005886">
    <property type="term" value="C:plasma membrane"/>
    <property type="evidence" value="ECO:0007669"/>
    <property type="project" value="UniProtKB-SubCell"/>
</dbReference>
<feature type="active site" evidence="6">
    <location>
        <position position="206"/>
    </location>
</feature>
<evidence type="ECO:0000256" key="2">
    <source>
        <dbReference type="ARBA" id="ARBA00004401"/>
    </source>
</evidence>
<dbReference type="InterPro" id="IPR000223">
    <property type="entry name" value="Pept_S26A_signal_pept_1"/>
</dbReference>
<keyword evidence="7" id="KW-1133">Transmembrane helix</keyword>
<evidence type="ECO:0000256" key="1">
    <source>
        <dbReference type="ARBA" id="ARBA00000677"/>
    </source>
</evidence>
<comment type="catalytic activity">
    <reaction evidence="1 7">
        <text>Cleavage of hydrophobic, N-terminal signal or leader sequences from secreted and periplasmic proteins.</text>
        <dbReference type="EC" id="3.4.21.89"/>
    </reaction>
</comment>
<comment type="similarity">
    <text evidence="3 7">Belongs to the peptidase S26 family.</text>
</comment>
<comment type="subcellular location">
    <subcellularLocation>
        <location evidence="2">Cell membrane</location>
        <topology evidence="2">Single-pass type II membrane protein</topology>
    </subcellularLocation>
    <subcellularLocation>
        <location evidence="7">Membrane</location>
        <topology evidence="7">Single-pass type II membrane protein</topology>
    </subcellularLocation>
</comment>
<keyword evidence="11" id="KW-1185">Reference proteome</keyword>
<keyword evidence="7" id="KW-0645">Protease</keyword>
<evidence type="ECO:0000259" key="9">
    <source>
        <dbReference type="Pfam" id="PF10502"/>
    </source>
</evidence>
<dbReference type="NCBIfam" id="TIGR02227">
    <property type="entry name" value="sigpep_I_bact"/>
    <property type="match status" value="1"/>
</dbReference>
<dbReference type="GO" id="GO:0009003">
    <property type="term" value="F:signal peptidase activity"/>
    <property type="evidence" value="ECO:0007669"/>
    <property type="project" value="UniProtKB-EC"/>
</dbReference>
<feature type="region of interest" description="Disordered" evidence="8">
    <location>
        <begin position="1"/>
        <end position="42"/>
    </location>
</feature>
<accession>A0A1G6NDN0</accession>
<dbReference type="GO" id="GO:0006465">
    <property type="term" value="P:signal peptide processing"/>
    <property type="evidence" value="ECO:0007669"/>
    <property type="project" value="InterPro"/>
</dbReference>
<dbReference type="PRINTS" id="PR00727">
    <property type="entry name" value="LEADERPTASE"/>
</dbReference>
<reference evidence="11" key="1">
    <citation type="submission" date="2016-10" db="EMBL/GenBank/DDBJ databases">
        <authorList>
            <person name="Varghese N."/>
            <person name="Submissions S."/>
        </authorList>
    </citation>
    <scope>NUCLEOTIDE SEQUENCE [LARGE SCALE GENOMIC DNA]</scope>
    <source>
        <strain evidence="11">IBRC-M 10403</strain>
    </source>
</reference>
<feature type="domain" description="Peptidase S26" evidence="9">
    <location>
        <begin position="101"/>
        <end position="297"/>
    </location>
</feature>
<evidence type="ECO:0000256" key="5">
    <source>
        <dbReference type="ARBA" id="ARBA00022801"/>
    </source>
</evidence>
<protein>
    <recommendedName>
        <fullName evidence="4 7">Signal peptidase I</fullName>
        <ecNumber evidence="4 7">3.4.21.89</ecNumber>
    </recommendedName>
</protein>
<gene>
    <name evidence="10" type="ORF">SAMN05216174_103294</name>
</gene>